<protein>
    <submittedName>
        <fullName evidence="4">Class F sortase</fullName>
    </submittedName>
</protein>
<organism evidence="4 5">
    <name type="scientific">Serinibacter arcticus</name>
    <dbReference type="NCBI Taxonomy" id="1655435"/>
    <lineage>
        <taxon>Bacteria</taxon>
        <taxon>Bacillati</taxon>
        <taxon>Actinomycetota</taxon>
        <taxon>Actinomycetes</taxon>
        <taxon>Micrococcales</taxon>
        <taxon>Beutenbergiaceae</taxon>
        <taxon>Serinibacter</taxon>
    </lineage>
</organism>
<dbReference type="PROSITE" id="PS51257">
    <property type="entry name" value="PROKAR_LIPOPROTEIN"/>
    <property type="match status" value="1"/>
</dbReference>
<dbReference type="CDD" id="cd05829">
    <property type="entry name" value="Sortase_F"/>
    <property type="match status" value="1"/>
</dbReference>
<name>A0A2U1ZW23_9MICO</name>
<feature type="signal peptide" evidence="3">
    <location>
        <begin position="1"/>
        <end position="37"/>
    </location>
</feature>
<feature type="compositionally biased region" description="Pro residues" evidence="2">
    <location>
        <begin position="61"/>
        <end position="78"/>
    </location>
</feature>
<dbReference type="InterPro" id="IPR005754">
    <property type="entry name" value="Sortase"/>
</dbReference>
<evidence type="ECO:0000256" key="2">
    <source>
        <dbReference type="SAM" id="MobiDB-lite"/>
    </source>
</evidence>
<feature type="region of interest" description="Disordered" evidence="2">
    <location>
        <begin position="33"/>
        <end position="84"/>
    </location>
</feature>
<dbReference type="RefSeq" id="WP_109229559.1">
    <property type="nucleotide sequence ID" value="NZ_PYHR01000002.1"/>
</dbReference>
<feature type="compositionally biased region" description="Low complexity" evidence="2">
    <location>
        <begin position="33"/>
        <end position="60"/>
    </location>
</feature>
<dbReference type="OrthoDB" id="525039at2"/>
<proteinExistence type="predicted"/>
<reference evidence="4 5" key="1">
    <citation type="submission" date="2018-03" db="EMBL/GenBank/DDBJ databases">
        <title>Genome assembly of novel Miniimonas species PCH200.</title>
        <authorList>
            <person name="Thakur V."/>
            <person name="Kumar V."/>
            <person name="Singh D."/>
        </authorList>
    </citation>
    <scope>NUCLEOTIDE SEQUENCE [LARGE SCALE GENOMIC DNA]</scope>
    <source>
        <strain evidence="4 5">PCH200</strain>
    </source>
</reference>
<accession>A0A2U1ZW23</accession>
<dbReference type="EMBL" id="PYHR01000002">
    <property type="protein sequence ID" value="PWD51178.1"/>
    <property type="molecule type" value="Genomic_DNA"/>
</dbReference>
<dbReference type="SUPFAM" id="SSF63817">
    <property type="entry name" value="Sortase"/>
    <property type="match status" value="1"/>
</dbReference>
<dbReference type="Gene3D" id="2.40.260.10">
    <property type="entry name" value="Sortase"/>
    <property type="match status" value="1"/>
</dbReference>
<sequence>MSPRPTSAARTPCRAAGPTALVVALALSLTACGGASSAGSDGGSEASPSSSSSGATTAGPTPAPPAPAAPASPAPAAPAPTDVPMLDATAPLAATALGTPPTEVRVEAADVDVPVIPVGIAPDGQTEVPPDANDAGWYRFGPGVGADRGATVILAHAGSEITPRGPFSRLKALGGDEIVVVTGADGTEHPYRVTSVEVLEKQTLDLTPYFVRDGEPHLVLITCGGVWDEAANSYRSNVVVTAVPV</sequence>
<dbReference type="AlphaFoldDB" id="A0A2U1ZW23"/>
<evidence type="ECO:0000256" key="3">
    <source>
        <dbReference type="SAM" id="SignalP"/>
    </source>
</evidence>
<evidence type="ECO:0000313" key="4">
    <source>
        <dbReference type="EMBL" id="PWD51178.1"/>
    </source>
</evidence>
<keyword evidence="5" id="KW-1185">Reference proteome</keyword>
<dbReference type="InterPro" id="IPR042001">
    <property type="entry name" value="Sortase_F"/>
</dbReference>
<comment type="caution">
    <text evidence="4">The sequence shown here is derived from an EMBL/GenBank/DDBJ whole genome shotgun (WGS) entry which is preliminary data.</text>
</comment>
<keyword evidence="3" id="KW-0732">Signal</keyword>
<evidence type="ECO:0000256" key="1">
    <source>
        <dbReference type="ARBA" id="ARBA00022801"/>
    </source>
</evidence>
<gene>
    <name evidence="4" type="ORF">C8046_11485</name>
</gene>
<evidence type="ECO:0000313" key="5">
    <source>
        <dbReference type="Proteomes" id="UP000245166"/>
    </source>
</evidence>
<keyword evidence="1" id="KW-0378">Hydrolase</keyword>
<dbReference type="InterPro" id="IPR023365">
    <property type="entry name" value="Sortase_dom-sf"/>
</dbReference>
<dbReference type="GO" id="GO:0016787">
    <property type="term" value="F:hydrolase activity"/>
    <property type="evidence" value="ECO:0007669"/>
    <property type="project" value="UniProtKB-KW"/>
</dbReference>
<dbReference type="Proteomes" id="UP000245166">
    <property type="component" value="Unassembled WGS sequence"/>
</dbReference>
<dbReference type="Pfam" id="PF04203">
    <property type="entry name" value="Sortase"/>
    <property type="match status" value="1"/>
</dbReference>
<feature type="chain" id="PRO_5039642516" evidence="3">
    <location>
        <begin position="38"/>
        <end position="245"/>
    </location>
</feature>